<gene>
    <name evidence="1" type="ORF">TEA_015040</name>
</gene>
<sequence length="166" mass="17817">MFSIVRFLGSRSLHWLIRALPDHVSNKITTLEPMITGLQDALPKSIGLLPFDGGVTGLSKNIFTGCQNQNSNRGSSWNKGVGSVLYWMGLLHIVLREVDITHFMQTAPWLGLIPSADGQILQSQDGGDSPIVTLFKSATSTAVSNPGFSNPTAFYTISKQAEAAGA</sequence>
<dbReference type="Proteomes" id="UP000306102">
    <property type="component" value="Unassembled WGS sequence"/>
</dbReference>
<dbReference type="GO" id="GO:0031267">
    <property type="term" value="F:small GTPase binding"/>
    <property type="evidence" value="ECO:0007669"/>
    <property type="project" value="InterPro"/>
</dbReference>
<dbReference type="InterPro" id="IPR008081">
    <property type="entry name" value="Cytoplasmic_FMR1-int"/>
</dbReference>
<comment type="caution">
    <text evidence="1">The sequence shown here is derived from an EMBL/GenBank/DDBJ whole genome shotgun (WGS) entry which is preliminary data.</text>
</comment>
<dbReference type="STRING" id="542762.A0A4S4E2F2"/>
<protein>
    <submittedName>
        <fullName evidence="1">Uncharacterized protein</fullName>
    </submittedName>
</protein>
<dbReference type="EMBL" id="SDRB02008082">
    <property type="protein sequence ID" value="THG10031.1"/>
    <property type="molecule type" value="Genomic_DNA"/>
</dbReference>
<keyword evidence="2" id="KW-1185">Reference proteome</keyword>
<evidence type="ECO:0000313" key="1">
    <source>
        <dbReference type="EMBL" id="THG10031.1"/>
    </source>
</evidence>
<organism evidence="1 2">
    <name type="scientific">Camellia sinensis var. sinensis</name>
    <name type="common">China tea</name>
    <dbReference type="NCBI Taxonomy" id="542762"/>
    <lineage>
        <taxon>Eukaryota</taxon>
        <taxon>Viridiplantae</taxon>
        <taxon>Streptophyta</taxon>
        <taxon>Embryophyta</taxon>
        <taxon>Tracheophyta</taxon>
        <taxon>Spermatophyta</taxon>
        <taxon>Magnoliopsida</taxon>
        <taxon>eudicotyledons</taxon>
        <taxon>Gunneridae</taxon>
        <taxon>Pentapetalae</taxon>
        <taxon>asterids</taxon>
        <taxon>Ericales</taxon>
        <taxon>Theaceae</taxon>
        <taxon>Camellia</taxon>
    </lineage>
</organism>
<dbReference type="Pfam" id="PF05994">
    <property type="entry name" value="FragX_IP"/>
    <property type="match status" value="1"/>
</dbReference>
<proteinExistence type="predicted"/>
<dbReference type="AlphaFoldDB" id="A0A4S4E2F2"/>
<name>A0A4S4E2F2_CAMSN</name>
<reference evidence="1 2" key="1">
    <citation type="journal article" date="2018" name="Proc. Natl. Acad. Sci. U.S.A.">
        <title>Draft genome sequence of Camellia sinensis var. sinensis provides insights into the evolution of the tea genome and tea quality.</title>
        <authorList>
            <person name="Wei C."/>
            <person name="Yang H."/>
            <person name="Wang S."/>
            <person name="Zhao J."/>
            <person name="Liu C."/>
            <person name="Gao L."/>
            <person name="Xia E."/>
            <person name="Lu Y."/>
            <person name="Tai Y."/>
            <person name="She G."/>
            <person name="Sun J."/>
            <person name="Cao H."/>
            <person name="Tong W."/>
            <person name="Gao Q."/>
            <person name="Li Y."/>
            <person name="Deng W."/>
            <person name="Jiang X."/>
            <person name="Wang W."/>
            <person name="Chen Q."/>
            <person name="Zhang S."/>
            <person name="Li H."/>
            <person name="Wu J."/>
            <person name="Wang P."/>
            <person name="Li P."/>
            <person name="Shi C."/>
            <person name="Zheng F."/>
            <person name="Jian J."/>
            <person name="Huang B."/>
            <person name="Shan D."/>
            <person name="Shi M."/>
            <person name="Fang C."/>
            <person name="Yue Y."/>
            <person name="Li F."/>
            <person name="Li D."/>
            <person name="Wei S."/>
            <person name="Han B."/>
            <person name="Jiang C."/>
            <person name="Yin Y."/>
            <person name="Xia T."/>
            <person name="Zhang Z."/>
            <person name="Bennetzen J.L."/>
            <person name="Zhao S."/>
            <person name="Wan X."/>
        </authorList>
    </citation>
    <scope>NUCLEOTIDE SEQUENCE [LARGE SCALE GENOMIC DNA]</scope>
    <source>
        <strain evidence="2">cv. Shuchazao</strain>
        <tissue evidence="1">Leaf</tissue>
    </source>
</reference>
<accession>A0A4S4E2F2</accession>
<dbReference type="PANTHER" id="PTHR12195">
    <property type="entry name" value="CYTOPLASMIC FMR1-INTERACTING PROTEIN-RELATED"/>
    <property type="match status" value="1"/>
</dbReference>
<evidence type="ECO:0000313" key="2">
    <source>
        <dbReference type="Proteomes" id="UP000306102"/>
    </source>
</evidence>
<dbReference type="GO" id="GO:0030833">
    <property type="term" value="P:regulation of actin filament polymerization"/>
    <property type="evidence" value="ECO:0007669"/>
    <property type="project" value="InterPro"/>
</dbReference>